<dbReference type="SUPFAM" id="SSF88713">
    <property type="entry name" value="Glycoside hydrolase/deacetylase"/>
    <property type="match status" value="1"/>
</dbReference>
<dbReference type="STRING" id="1519643.SAMN06295933_0531"/>
<evidence type="ECO:0000313" key="1">
    <source>
        <dbReference type="EMBL" id="SME92367.1"/>
    </source>
</evidence>
<protein>
    <recommendedName>
        <fullName evidence="3">Polysaccharide deacetylase</fullName>
    </recommendedName>
</protein>
<dbReference type="InterPro" id="IPR011330">
    <property type="entry name" value="Glyco_hydro/deAcase_b/a-brl"/>
</dbReference>
<dbReference type="Pfam" id="PF10096">
    <property type="entry name" value="DUF2334"/>
    <property type="match status" value="1"/>
</dbReference>
<organism evidence="1 2">
    <name type="scientific">Desulfovibrio gilichinskyi</name>
    <dbReference type="NCBI Taxonomy" id="1519643"/>
    <lineage>
        <taxon>Bacteria</taxon>
        <taxon>Pseudomonadati</taxon>
        <taxon>Thermodesulfobacteriota</taxon>
        <taxon>Desulfovibrionia</taxon>
        <taxon>Desulfovibrionales</taxon>
        <taxon>Desulfovibrionaceae</taxon>
        <taxon>Desulfovibrio</taxon>
    </lineage>
</organism>
<accession>A0A1X7C989</accession>
<dbReference type="InterPro" id="IPR049591">
    <property type="entry name" value="CE4_u4-like"/>
</dbReference>
<reference evidence="2" key="1">
    <citation type="submission" date="2017-04" db="EMBL/GenBank/DDBJ databases">
        <authorList>
            <person name="Varghese N."/>
            <person name="Submissions S."/>
        </authorList>
    </citation>
    <scope>NUCLEOTIDE SEQUENCE [LARGE SCALE GENOMIC DNA]</scope>
    <source>
        <strain evidence="2">K3S</strain>
    </source>
</reference>
<proteinExistence type="predicted"/>
<dbReference type="RefSeq" id="WP_085097869.1">
    <property type="nucleotide sequence ID" value="NZ_FWZU01000001.1"/>
</dbReference>
<dbReference type="Gene3D" id="3.20.20.370">
    <property type="entry name" value="Glycoside hydrolase/deacetylase"/>
    <property type="match status" value="1"/>
</dbReference>
<evidence type="ECO:0000313" key="2">
    <source>
        <dbReference type="Proteomes" id="UP000192906"/>
    </source>
</evidence>
<gene>
    <name evidence="1" type="ORF">SAMN06295933_0531</name>
</gene>
<dbReference type="AlphaFoldDB" id="A0A1X7C989"/>
<dbReference type="GO" id="GO:0005975">
    <property type="term" value="P:carbohydrate metabolic process"/>
    <property type="evidence" value="ECO:0007669"/>
    <property type="project" value="InterPro"/>
</dbReference>
<name>A0A1X7C989_9BACT</name>
<sequence>MSYRPISSIWKNNISDLVDTFESWWEELEMLIPEKGCDVFFRADDIGYPGKQFSMMIDVFKKNKVPLALAVVPSWLNEDRVQKIFEKLGPDDLSLWCMHQHGYRHTNREKIGKKFEFGPSRDYNKLTAEITKGKQKLNKLLGNNMCPIFTPPWNRCTSETMTCLAELGFIAISRCINVAPYPVEGLPDLPINIDLHTIKEENPKACIKALMNQIEHAVQTDYAGFMLHHQRMNKTSIKFLDFLLARISETPRLRIQDIRDILHK</sequence>
<dbReference type="Proteomes" id="UP000192906">
    <property type="component" value="Unassembled WGS sequence"/>
</dbReference>
<dbReference type="OrthoDB" id="5417728at2"/>
<dbReference type="EMBL" id="FWZU01000001">
    <property type="protein sequence ID" value="SME92367.1"/>
    <property type="molecule type" value="Genomic_DNA"/>
</dbReference>
<dbReference type="CDD" id="cd10928">
    <property type="entry name" value="CE4_u4"/>
    <property type="match status" value="1"/>
</dbReference>
<evidence type="ECO:0008006" key="3">
    <source>
        <dbReference type="Google" id="ProtNLM"/>
    </source>
</evidence>
<keyword evidence="2" id="KW-1185">Reference proteome</keyword>
<dbReference type="InterPro" id="IPR018763">
    <property type="entry name" value="DUF2334"/>
</dbReference>